<reference evidence="2" key="1">
    <citation type="submission" date="2023-02" db="EMBL/GenBank/DDBJ databases">
        <title>Description and genomic characterization of Salipiger bruguierae sp. nov., isolated from the sediment of mangrove plant Bruguiera sexangula.</title>
        <authorList>
            <person name="Long M."/>
        </authorList>
    </citation>
    <scope>NUCLEOTIDE SEQUENCE</scope>
    <source>
        <strain evidence="2">H15</strain>
    </source>
</reference>
<protein>
    <submittedName>
        <fullName evidence="2">Uncharacterized protein</fullName>
    </submittedName>
</protein>
<organism evidence="2">
    <name type="scientific">Alloyangia sp. H15</name>
    <dbReference type="NCBI Taxonomy" id="3029062"/>
    <lineage>
        <taxon>Bacteria</taxon>
        <taxon>Pseudomonadati</taxon>
        <taxon>Pseudomonadota</taxon>
        <taxon>Alphaproteobacteria</taxon>
        <taxon>Rhodobacterales</taxon>
        <taxon>Roseobacteraceae</taxon>
        <taxon>Alloyangia</taxon>
    </lineage>
</organism>
<proteinExistence type="predicted"/>
<dbReference type="EMBL" id="CP123384">
    <property type="protein sequence ID" value="XCC93016.1"/>
    <property type="molecule type" value="Genomic_DNA"/>
</dbReference>
<feature type="region of interest" description="Disordered" evidence="1">
    <location>
        <begin position="253"/>
        <end position="272"/>
    </location>
</feature>
<name>A0AAU8AEU7_9RHOB</name>
<accession>A0AAU8AEU7</accession>
<dbReference type="AlphaFoldDB" id="A0AAU8AEU7"/>
<sequence length="272" mass="28691">MKVIWALVRAIFVALFALSVLLNMAVLGGGALASLGGALLDHLPGLTNPAAALERERQASRALDDKLRGLAAEIEVERGRTGTLETRLQKTGKELVDAQNRGRLLEQSTVALRAERAAAAKAVGEASARISRRAVATASRETAAMFGEAIPYFGAAVIVGSTALELNDLCETLKDMDAIRRAVALDVAESAATATVCAVEVPTREALWTQVKVAPGEAWGMAGAVLDGIPEIELPSIDWVLHLLPDSWPWSEAPSDALADTHAEAPEQATED</sequence>
<evidence type="ECO:0000256" key="1">
    <source>
        <dbReference type="SAM" id="MobiDB-lite"/>
    </source>
</evidence>
<evidence type="ECO:0000313" key="2">
    <source>
        <dbReference type="EMBL" id="XCC93016.1"/>
    </source>
</evidence>
<dbReference type="RefSeq" id="WP_353471843.1">
    <property type="nucleotide sequence ID" value="NZ_CP123384.1"/>
</dbReference>
<gene>
    <name evidence="2" type="ORF">PVT71_11070</name>
</gene>